<proteinExistence type="predicted"/>
<evidence type="ECO:0000313" key="1">
    <source>
        <dbReference type="EMBL" id="GAI72816.1"/>
    </source>
</evidence>
<reference evidence="1" key="1">
    <citation type="journal article" date="2014" name="Front. Microbiol.">
        <title>High frequency of phylogenetically diverse reductive dehalogenase-homologous genes in deep subseafloor sedimentary metagenomes.</title>
        <authorList>
            <person name="Kawai M."/>
            <person name="Futagami T."/>
            <person name="Toyoda A."/>
            <person name="Takaki Y."/>
            <person name="Nishi S."/>
            <person name="Hori S."/>
            <person name="Arai W."/>
            <person name="Tsubouchi T."/>
            <person name="Morono Y."/>
            <person name="Uchiyama I."/>
            <person name="Ito T."/>
            <person name="Fujiyama A."/>
            <person name="Inagaki F."/>
            <person name="Takami H."/>
        </authorList>
    </citation>
    <scope>NUCLEOTIDE SEQUENCE</scope>
    <source>
        <strain evidence="1">Expedition CK06-06</strain>
    </source>
</reference>
<accession>X1S0U7</accession>
<organism evidence="1">
    <name type="scientific">marine sediment metagenome</name>
    <dbReference type="NCBI Taxonomy" id="412755"/>
    <lineage>
        <taxon>unclassified sequences</taxon>
        <taxon>metagenomes</taxon>
        <taxon>ecological metagenomes</taxon>
    </lineage>
</organism>
<comment type="caution">
    <text evidence="1">The sequence shown here is derived from an EMBL/GenBank/DDBJ whole genome shotgun (WGS) entry which is preliminary data.</text>
</comment>
<dbReference type="AlphaFoldDB" id="X1S0U7"/>
<gene>
    <name evidence="1" type="ORF">S12H4_04400</name>
</gene>
<name>X1S0U7_9ZZZZ</name>
<dbReference type="EMBL" id="BARW01001350">
    <property type="protein sequence ID" value="GAI72816.1"/>
    <property type="molecule type" value="Genomic_DNA"/>
</dbReference>
<sequence>MLSYYGTLLEQRKSRLKEIEGRVLQIRDILKDEKKRLQKKSGKSKLKIRDKEK</sequence>
<protein>
    <submittedName>
        <fullName evidence="1">Uncharacterized protein</fullName>
    </submittedName>
</protein>